<dbReference type="OrthoDB" id="2285782at2759"/>
<organism evidence="1 2">
    <name type="scientific">Phycomyces blakesleeanus (strain ATCC 8743b / DSM 1359 / FGSC 10004 / NBRC 33097 / NRRL 1555)</name>
    <dbReference type="NCBI Taxonomy" id="763407"/>
    <lineage>
        <taxon>Eukaryota</taxon>
        <taxon>Fungi</taxon>
        <taxon>Fungi incertae sedis</taxon>
        <taxon>Mucoromycota</taxon>
        <taxon>Mucoromycotina</taxon>
        <taxon>Mucoromycetes</taxon>
        <taxon>Mucorales</taxon>
        <taxon>Phycomycetaceae</taxon>
        <taxon>Phycomyces</taxon>
    </lineage>
</organism>
<dbReference type="GeneID" id="28998980"/>
<proteinExistence type="predicted"/>
<dbReference type="InParanoid" id="A0A167Q6R6"/>
<dbReference type="Proteomes" id="UP000077315">
    <property type="component" value="Unassembled WGS sequence"/>
</dbReference>
<reference evidence="2" key="1">
    <citation type="submission" date="2015-06" db="EMBL/GenBank/DDBJ databases">
        <title>Expansion of signal transduction pathways in fungi by whole-genome duplication.</title>
        <authorList>
            <consortium name="DOE Joint Genome Institute"/>
            <person name="Corrochano L.M."/>
            <person name="Kuo A."/>
            <person name="Marcet-Houben M."/>
            <person name="Polaino S."/>
            <person name="Salamov A."/>
            <person name="Villalobos J.M."/>
            <person name="Alvarez M.I."/>
            <person name="Avalos J."/>
            <person name="Benito E.P."/>
            <person name="Benoit I."/>
            <person name="Burger G."/>
            <person name="Camino L.P."/>
            <person name="Canovas D."/>
            <person name="Cerda-Olmedo E."/>
            <person name="Cheng J.-F."/>
            <person name="Dominguez A."/>
            <person name="Elias M."/>
            <person name="Eslava A.P."/>
            <person name="Glaser F."/>
            <person name="Grimwood J."/>
            <person name="Gutierrez G."/>
            <person name="Heitman J."/>
            <person name="Henrissat B."/>
            <person name="Iturriaga E.A."/>
            <person name="Lang B.F."/>
            <person name="Lavin J.L."/>
            <person name="Lee S."/>
            <person name="Li W."/>
            <person name="Lindquist E."/>
            <person name="Lopez-Garcia S."/>
            <person name="Luque E.M."/>
            <person name="Marcos A.T."/>
            <person name="Martin J."/>
            <person name="McCluskey K."/>
            <person name="Medina H.R."/>
            <person name="Miralles-Duran A."/>
            <person name="Miyazaki A."/>
            <person name="Munoz-Torres E."/>
            <person name="Oguiza J.A."/>
            <person name="Ohm R."/>
            <person name="Olmedo M."/>
            <person name="Orejas M."/>
            <person name="Ortiz-Castellanos L."/>
            <person name="Pisabarro A.G."/>
            <person name="Rodriguez-Romero J."/>
            <person name="Ruiz-Herrera J."/>
            <person name="Ruiz-Vazquez R."/>
            <person name="Sanz C."/>
            <person name="Schackwitz W."/>
            <person name="Schmutz J."/>
            <person name="Shahriari M."/>
            <person name="Shelest E."/>
            <person name="Silva-Franco F."/>
            <person name="Soanes D."/>
            <person name="Syed K."/>
            <person name="Tagua V.G."/>
            <person name="Talbot N.J."/>
            <person name="Thon M."/>
            <person name="De vries R.P."/>
            <person name="Wiebenga A."/>
            <person name="Yadav J.S."/>
            <person name="Braun E.L."/>
            <person name="Baker S."/>
            <person name="Garre V."/>
            <person name="Horwitz B."/>
            <person name="Torres-Martinez S."/>
            <person name="Idnurm A."/>
            <person name="Herrera-Estrella A."/>
            <person name="Gabaldon T."/>
            <person name="Grigoriev I.V."/>
        </authorList>
    </citation>
    <scope>NUCLEOTIDE SEQUENCE [LARGE SCALE GENOMIC DNA]</scope>
    <source>
        <strain evidence="2">NRRL 1555(-)</strain>
    </source>
</reference>
<dbReference type="EMBL" id="KV440972">
    <property type="protein sequence ID" value="OAD79168.1"/>
    <property type="molecule type" value="Genomic_DNA"/>
</dbReference>
<name>A0A167Q6R6_PHYB8</name>
<gene>
    <name evidence="1" type="ORF">PHYBLDRAFT_178999</name>
</gene>
<accession>A0A167Q6R6</accession>
<dbReference type="VEuPathDB" id="FungiDB:PHYBLDRAFT_178999"/>
<sequence length="552" mass="63409">MPKDNHLQKSSRITKPRSVPKYAHYRLDPVVIRKTGGLLGNLFAQDWVNPGQIVRNLPEHRIRSTGPKDCLQLLSNCFEEIANTSSIPKPVATFASRCTLYLTTKQFERQFIDSYRGMRVELNESEYVKKRKNIIEKSKILSVDVTESCLDTLREDIKHDMEATNEACSTKNLRKDTDLDSKKEGLCSEKKICNEELKEVEEDWWLNETSSGCTESNFIKRPSRDQFSPHKPKWTHAEVYRLQSSCIIAMNSTPTSLLPPDIINILESTRSDQFSCAALSKFPTLFNILKEILQYEQEGFPTKLWIEFNKASHWNTQERNLFQFICLTLTDFWGTCLQNIPQGDGERTFWCERSDYMVPLGRSDKFNRCEKMSNSHMASSLVPGVWQQGERRYMDGLGQTASQEEKIFMESSGGTSTENIDHVLGDSLKLVRLCTDALRAKIMDNRDASFSTAKKQEVYGVQCIVKTLTLTQASLYDKDKWLFLELRSAKLPSRWQEMPMWIKVFELMAQLYIGLLGQQVVEKTFQAECNQLLPVALTDSVRNMLRTSSLLG</sequence>
<evidence type="ECO:0008006" key="3">
    <source>
        <dbReference type="Google" id="ProtNLM"/>
    </source>
</evidence>
<protein>
    <recommendedName>
        <fullName evidence="3">Ndc10 domain-containing protein</fullName>
    </recommendedName>
</protein>
<evidence type="ECO:0000313" key="2">
    <source>
        <dbReference type="Proteomes" id="UP000077315"/>
    </source>
</evidence>
<dbReference type="AlphaFoldDB" id="A0A167Q6R6"/>
<evidence type="ECO:0000313" key="1">
    <source>
        <dbReference type="EMBL" id="OAD79168.1"/>
    </source>
</evidence>
<keyword evidence="2" id="KW-1185">Reference proteome</keyword>
<dbReference type="RefSeq" id="XP_018297208.1">
    <property type="nucleotide sequence ID" value="XM_018438074.1"/>
</dbReference>